<protein>
    <submittedName>
        <fullName evidence="1">CiaB PROTEIN</fullName>
    </submittedName>
</protein>
<name>A0A6S6TVL9_9BACT</name>
<organism evidence="1">
    <name type="scientific">uncultured Sulfurovum sp</name>
    <dbReference type="NCBI Taxonomy" id="269237"/>
    <lineage>
        <taxon>Bacteria</taxon>
        <taxon>Pseudomonadati</taxon>
        <taxon>Campylobacterota</taxon>
        <taxon>Epsilonproteobacteria</taxon>
        <taxon>Campylobacterales</taxon>
        <taxon>Sulfurovaceae</taxon>
        <taxon>Sulfurovum</taxon>
        <taxon>environmental samples</taxon>
    </lineage>
</organism>
<proteinExistence type="predicted"/>
<accession>A0A6S6TVL9</accession>
<dbReference type="AlphaFoldDB" id="A0A6S6TVL9"/>
<dbReference type="EMBL" id="CACVAZ010000131">
    <property type="protein sequence ID" value="CAA6820208.1"/>
    <property type="molecule type" value="Genomic_DNA"/>
</dbReference>
<sequence>MIKDLTTSDVSRQNILNNSYALEKVELHLALGGKTWKNERIFSKAKVAQLLQVDIRTITRYLEQNREELTKNGYRVLRNLEFKEFKEHVSDINVRDMLKTPSLGIFSFRAVLNLAMIMTESEKAKSIRSKILDIVLDVMAEKSGGHTKYINQREDNYLPSSYKEFTYREEFTNALDHYLDMGKYKYAKYTDKIYQIVFLENAKEYKKILDLKEKDRLRDTLYSEILNIISSIENGIAQEMKNEYEKLGRKLTPTELSELFKKAENNPYLKPIIEDARVKMASRDLCFRDALHEKLESYIQSVPKSDFDKFLGETSKSLEERLSHPDTLAVLKRLKNR</sequence>
<reference evidence="1" key="1">
    <citation type="submission" date="2020-01" db="EMBL/GenBank/DDBJ databases">
        <authorList>
            <person name="Meier V. D."/>
            <person name="Meier V D."/>
        </authorList>
    </citation>
    <scope>NUCLEOTIDE SEQUENCE</scope>
    <source>
        <strain evidence="1">HLG_WM_MAG_02</strain>
    </source>
</reference>
<evidence type="ECO:0000313" key="1">
    <source>
        <dbReference type="EMBL" id="CAA6820208.1"/>
    </source>
</evidence>
<gene>
    <name evidence="1" type="ORF">HELGO_WM47565</name>
</gene>